<proteinExistence type="predicted"/>
<evidence type="ECO:0000313" key="1">
    <source>
        <dbReference type="EMBL" id="QHS79345.1"/>
    </source>
</evidence>
<sequence length="139" mass="15843">MSDKFKAMAIVNPEKYPARMGQAWTNEEMIDLLKAIADGQTIKDLASHHERTIGGIRSRLCTIAAEFHFKHKLPMEEIVKKTGLSTGEIENAIFLHEENTNEKDMRKKKADVGDLMKILGEINSKLTELVEFKNKFVKK</sequence>
<dbReference type="AlphaFoldDB" id="A0A6C0AJ10"/>
<reference evidence="1" key="1">
    <citation type="journal article" date="2020" name="Nature">
        <title>Giant virus diversity and host interactions through global metagenomics.</title>
        <authorList>
            <person name="Schulz F."/>
            <person name="Roux S."/>
            <person name="Paez-Espino D."/>
            <person name="Jungbluth S."/>
            <person name="Walsh D.A."/>
            <person name="Denef V.J."/>
            <person name="McMahon K.D."/>
            <person name="Konstantinidis K.T."/>
            <person name="Eloe-Fadrosh E.A."/>
            <person name="Kyrpides N.C."/>
            <person name="Woyke T."/>
        </authorList>
    </citation>
    <scope>NUCLEOTIDE SEQUENCE</scope>
    <source>
        <strain evidence="1">GVMAG-S-1035237-23</strain>
    </source>
</reference>
<accession>A0A6C0AJ10</accession>
<dbReference type="EMBL" id="MN740642">
    <property type="protein sequence ID" value="QHS79345.1"/>
    <property type="molecule type" value="Genomic_DNA"/>
</dbReference>
<name>A0A6C0AJ10_9ZZZZ</name>
<organism evidence="1">
    <name type="scientific">viral metagenome</name>
    <dbReference type="NCBI Taxonomy" id="1070528"/>
    <lineage>
        <taxon>unclassified sequences</taxon>
        <taxon>metagenomes</taxon>
        <taxon>organismal metagenomes</taxon>
    </lineage>
</organism>
<protein>
    <submittedName>
        <fullName evidence="1">Uncharacterized protein</fullName>
    </submittedName>
</protein>